<dbReference type="GO" id="GO:0042274">
    <property type="term" value="P:ribosomal small subunit biogenesis"/>
    <property type="evidence" value="ECO:0007669"/>
    <property type="project" value="TreeGrafter"/>
</dbReference>
<evidence type="ECO:0000256" key="1">
    <source>
        <dbReference type="ARBA" id="ARBA00004604"/>
    </source>
</evidence>
<reference evidence="6" key="1">
    <citation type="submission" date="2022-10" db="EMBL/GenBank/DDBJ databases">
        <title>Tapping the CABI collections for fungal endophytes: first genome assemblies for Collariella, Neodidymelliopsis, Ascochyta clinopodiicola, Didymella pomorum, Didymosphaeria variabile, Neocosmospora piperis and Neocucurbitaria cava.</title>
        <authorList>
            <person name="Hill R."/>
        </authorList>
    </citation>
    <scope>NUCLEOTIDE SEQUENCE</scope>
    <source>
        <strain evidence="6">IMI 360193</strain>
    </source>
</reference>
<feature type="domain" description="MI" evidence="5">
    <location>
        <begin position="623"/>
        <end position="755"/>
    </location>
</feature>
<dbReference type="SMART" id="SM00544">
    <property type="entry name" value="MA3"/>
    <property type="match status" value="1"/>
</dbReference>
<dbReference type="SUPFAM" id="SSF48371">
    <property type="entry name" value="ARM repeat"/>
    <property type="match status" value="1"/>
</dbReference>
<protein>
    <recommendedName>
        <fullName evidence="5">MI domain-containing protein</fullName>
    </recommendedName>
</protein>
<name>A0A9W8X5X1_9PLEO</name>
<keyword evidence="3" id="KW-0539">Nucleus</keyword>
<dbReference type="InterPro" id="IPR003890">
    <property type="entry name" value="MIF4G-like_typ-3"/>
</dbReference>
<gene>
    <name evidence="6" type="ORF">N0V87_001872</name>
</gene>
<evidence type="ECO:0000256" key="2">
    <source>
        <dbReference type="ARBA" id="ARBA00006856"/>
    </source>
</evidence>
<dbReference type="SMART" id="SM00543">
    <property type="entry name" value="MIF4G"/>
    <property type="match status" value="1"/>
</dbReference>
<dbReference type="PANTHER" id="PTHR18034:SF4">
    <property type="entry name" value="NUCLEOLAR MIF4G DOMAIN-CONTAINING PROTEIN 1"/>
    <property type="match status" value="1"/>
</dbReference>
<feature type="compositionally biased region" description="Acidic residues" evidence="4">
    <location>
        <begin position="77"/>
        <end position="90"/>
    </location>
</feature>
<dbReference type="InterPro" id="IPR016024">
    <property type="entry name" value="ARM-type_fold"/>
</dbReference>
<dbReference type="GO" id="GO:0003723">
    <property type="term" value="F:RNA binding"/>
    <property type="evidence" value="ECO:0007669"/>
    <property type="project" value="InterPro"/>
</dbReference>
<organism evidence="6 7">
    <name type="scientific">Didymella glomerata</name>
    <dbReference type="NCBI Taxonomy" id="749621"/>
    <lineage>
        <taxon>Eukaryota</taxon>
        <taxon>Fungi</taxon>
        <taxon>Dikarya</taxon>
        <taxon>Ascomycota</taxon>
        <taxon>Pezizomycotina</taxon>
        <taxon>Dothideomycetes</taxon>
        <taxon>Pleosporomycetidae</taxon>
        <taxon>Pleosporales</taxon>
        <taxon>Pleosporineae</taxon>
        <taxon>Didymellaceae</taxon>
        <taxon>Didymella</taxon>
    </lineage>
</organism>
<dbReference type="InterPro" id="IPR003891">
    <property type="entry name" value="Initiation_fac_eIF4g_MI"/>
</dbReference>
<dbReference type="OrthoDB" id="361797at2759"/>
<feature type="compositionally biased region" description="Acidic residues" evidence="4">
    <location>
        <begin position="154"/>
        <end position="175"/>
    </location>
</feature>
<sequence>MRQQYGGPKLPADLRNQFDPGNKSKSSGGRNGPVTRKDRRKAERDQKKTQRAQPKRAPPPPVTHAQSGQRKAPVQQQEEESEVDWEESDNEPASAKKEAAPKSILKKKAQPEEADATAPAHVSRAVQDRLDEDEREIRALEKKLGKRKKSAGGVDDDGLDDLFGDLGDFSDDEAPENPASKRKRAEDDDWLASKRRKALGTAAPPALESEDEEEEDDELENPFSEDDDLDSDDLDGDEDEDLEDGDLDEDLDDEEDGIENPFSEDEISGDDEDEEPAPRIRENPYVAPVAANAAPATKYIPPALRGPPSSDAEALMRLKRQIQGLINRLSEANILTILKDIEKIYATNPRGYVNTTLIDLLIDMLSDPSALLESFIILHAGFIAAVYKVIGPDFGAQIVERVVSEFDKHYQPNKDGAGKHTTNFMSVVSELYTFQVIGSNIVFDYIRFFLDELSEINTELLLRIVRAAGPQLRQDDPTALKDIVVLLQKSVASVGQQNLPVRTKFMIETINDLKNNKMKTGLAGASITRDRTTQMKKQLGTLNSRNLKATEPLRVGLKDIKDTDKVGKWWLVGASWKNQAQNGARIEEEENEQRSKRTEVEEEDEDGEVDLAQLAREQRMNTDVRRAIYVSIMSATDFKDAQIRLNKLNLKKAQEVEIPKVIIHCAGAEKTYNPYYTILARKVCSDHKTRKSFQFALWDIFKSLGEDQDGGADSDDEAEDSKAVSLRKLVNQGKLYGTLIAKRVLSITCLKNLNFPYLQPKTKTFVEIMLVTAILETQKGAKDEKKETSLLQTFVEVDQAPEMVAGLQFFLKKVVSKTDIVEKSEKETVKWGCKAIISVLNRILATTTLEED</sequence>
<evidence type="ECO:0000256" key="4">
    <source>
        <dbReference type="SAM" id="MobiDB-lite"/>
    </source>
</evidence>
<accession>A0A9W8X5X1</accession>
<dbReference type="Pfam" id="PF02854">
    <property type="entry name" value="MIF4G"/>
    <property type="match status" value="1"/>
</dbReference>
<dbReference type="FunFam" id="1.25.40.180:FF:000050">
    <property type="entry name" value="Nuclear protein (Sgd1), putative"/>
    <property type="match status" value="1"/>
</dbReference>
<dbReference type="AlphaFoldDB" id="A0A9W8X5X1"/>
<evidence type="ECO:0000313" key="6">
    <source>
        <dbReference type="EMBL" id="KAJ4341480.1"/>
    </source>
</evidence>
<dbReference type="InterPro" id="IPR050781">
    <property type="entry name" value="CWC22_splicing_factor"/>
</dbReference>
<dbReference type="Gene3D" id="1.25.40.180">
    <property type="match status" value="1"/>
</dbReference>
<evidence type="ECO:0000313" key="7">
    <source>
        <dbReference type="Proteomes" id="UP001140562"/>
    </source>
</evidence>
<evidence type="ECO:0000259" key="5">
    <source>
        <dbReference type="PROSITE" id="PS51366"/>
    </source>
</evidence>
<feature type="region of interest" description="Disordered" evidence="4">
    <location>
        <begin position="581"/>
        <end position="607"/>
    </location>
</feature>
<dbReference type="Proteomes" id="UP001140562">
    <property type="component" value="Unassembled WGS sequence"/>
</dbReference>
<dbReference type="GO" id="GO:0005730">
    <property type="term" value="C:nucleolus"/>
    <property type="evidence" value="ECO:0007669"/>
    <property type="project" value="UniProtKB-SubCell"/>
</dbReference>
<dbReference type="PROSITE" id="PS51366">
    <property type="entry name" value="MI"/>
    <property type="match status" value="1"/>
</dbReference>
<dbReference type="Pfam" id="PF02847">
    <property type="entry name" value="MA3"/>
    <property type="match status" value="1"/>
</dbReference>
<evidence type="ECO:0000256" key="3">
    <source>
        <dbReference type="ARBA" id="ARBA00023242"/>
    </source>
</evidence>
<feature type="region of interest" description="Disordered" evidence="4">
    <location>
        <begin position="1"/>
        <end position="280"/>
    </location>
</feature>
<comment type="caution">
    <text evidence="6">The sequence shown here is derived from an EMBL/GenBank/DDBJ whole genome shotgun (WGS) entry which is preliminary data.</text>
</comment>
<keyword evidence="7" id="KW-1185">Reference proteome</keyword>
<feature type="compositionally biased region" description="Acidic residues" evidence="4">
    <location>
        <begin position="208"/>
        <end position="275"/>
    </location>
</feature>
<dbReference type="PANTHER" id="PTHR18034">
    <property type="entry name" value="CELL CYCLE CONTROL PROTEIN CWF22-RELATED"/>
    <property type="match status" value="1"/>
</dbReference>
<dbReference type="EMBL" id="JAPEUV010000011">
    <property type="protein sequence ID" value="KAJ4341480.1"/>
    <property type="molecule type" value="Genomic_DNA"/>
</dbReference>
<proteinExistence type="inferred from homology"/>
<comment type="similarity">
    <text evidence="2">Belongs to the CWC22 family.</text>
</comment>
<comment type="subcellular location">
    <subcellularLocation>
        <location evidence="1">Nucleus</location>
        <location evidence="1">Nucleolus</location>
    </subcellularLocation>
</comment>